<dbReference type="InterPro" id="IPR002994">
    <property type="entry name" value="Surf1/Shy1"/>
</dbReference>
<accession>B2IGJ1</accession>
<evidence type="ECO:0000256" key="6">
    <source>
        <dbReference type="RuleBase" id="RU363076"/>
    </source>
</evidence>
<dbReference type="Pfam" id="PF02104">
    <property type="entry name" value="SURF1"/>
    <property type="match status" value="1"/>
</dbReference>
<sequence length="247" mass="26842">MRASRGLFWPTIFAVFSFVLLILLGVWQLQRLAWKEDLIAKIEARAKSPPQALPPPAQWPSLAPADYDYRHVTLSGSFLTGRDALVFRGSANAVAAGGGPGYFVMTPFLLSSGGTVIVNRGFVPLDRKNEALLPAASPSPSVTLSGLMRPPEERNLFTPADKPEKGEFFTRDPALIASALQADNAAPFSIDLDPEPHQDTTWPRPGTTEISFPNNHLSYALTWFGLAIGLLLVFLVFVWNARKGAAA</sequence>
<keyword evidence="4 6" id="KW-1133">Transmembrane helix</keyword>
<reference evidence="7 8" key="2">
    <citation type="journal article" date="2010" name="J. Bacteriol.">
        <title>Complete genome sequence of Beijerinckia indica subsp. indica.</title>
        <authorList>
            <person name="Tamas I."/>
            <person name="Dedysh S.N."/>
            <person name="Liesack W."/>
            <person name="Stott M.B."/>
            <person name="Alam M."/>
            <person name="Murrell J.C."/>
            <person name="Dunfield P.F."/>
        </authorList>
    </citation>
    <scope>NUCLEOTIDE SEQUENCE [LARGE SCALE GENOMIC DNA]</scope>
    <source>
        <strain evidence="8">ATCC 9039 / DSM 1715 / NCIMB 8712</strain>
    </source>
</reference>
<evidence type="ECO:0000256" key="3">
    <source>
        <dbReference type="ARBA" id="ARBA00022692"/>
    </source>
</evidence>
<keyword evidence="5 6" id="KW-0472">Membrane</keyword>
<dbReference type="Proteomes" id="UP000001695">
    <property type="component" value="Chromosome"/>
</dbReference>
<proteinExistence type="inferred from homology"/>
<dbReference type="EMBL" id="CP001016">
    <property type="protein sequence ID" value="ACB94373.1"/>
    <property type="molecule type" value="Genomic_DNA"/>
</dbReference>
<keyword evidence="3 6" id="KW-0812">Transmembrane</keyword>
<name>B2IGJ1_BEII9</name>
<dbReference type="GO" id="GO:0005886">
    <property type="term" value="C:plasma membrane"/>
    <property type="evidence" value="ECO:0007669"/>
    <property type="project" value="UniProtKB-SubCell"/>
</dbReference>
<feature type="transmembrane region" description="Helical" evidence="6">
    <location>
        <begin position="7"/>
        <end position="27"/>
    </location>
</feature>
<dbReference type="STRING" id="395963.Bind_0723"/>
<comment type="similarity">
    <text evidence="2 6">Belongs to the SURF1 family.</text>
</comment>
<protein>
    <recommendedName>
        <fullName evidence="6">SURF1-like protein</fullName>
    </recommendedName>
</protein>
<dbReference type="CDD" id="cd06662">
    <property type="entry name" value="SURF1"/>
    <property type="match status" value="1"/>
</dbReference>
<dbReference type="KEGG" id="bid:Bind_0723"/>
<organism evidence="7 8">
    <name type="scientific">Beijerinckia indica subsp. indica (strain ATCC 9039 / DSM 1715 / NCIMB 8712)</name>
    <dbReference type="NCBI Taxonomy" id="395963"/>
    <lineage>
        <taxon>Bacteria</taxon>
        <taxon>Pseudomonadati</taxon>
        <taxon>Pseudomonadota</taxon>
        <taxon>Alphaproteobacteria</taxon>
        <taxon>Hyphomicrobiales</taxon>
        <taxon>Beijerinckiaceae</taxon>
        <taxon>Beijerinckia</taxon>
    </lineage>
</organism>
<reference evidence="8" key="1">
    <citation type="submission" date="2008-03" db="EMBL/GenBank/DDBJ databases">
        <title>Complete sequence of chromosome of Beijerinckia indica subsp. indica ATCC 9039.</title>
        <authorList>
            <consortium name="US DOE Joint Genome Institute"/>
            <person name="Copeland A."/>
            <person name="Lucas S."/>
            <person name="Lapidus A."/>
            <person name="Glavina del Rio T."/>
            <person name="Dalin E."/>
            <person name="Tice H."/>
            <person name="Bruce D."/>
            <person name="Goodwin L."/>
            <person name="Pitluck S."/>
            <person name="LaButti K."/>
            <person name="Schmutz J."/>
            <person name="Larimer F."/>
            <person name="Land M."/>
            <person name="Hauser L."/>
            <person name="Kyrpides N."/>
            <person name="Mikhailova N."/>
            <person name="Dunfield P.F."/>
            <person name="Dedysh S.N."/>
            <person name="Liesack W."/>
            <person name="Saw J.H."/>
            <person name="Alam M."/>
            <person name="Chen Y."/>
            <person name="Murrell J.C."/>
            <person name="Richardson P."/>
        </authorList>
    </citation>
    <scope>NUCLEOTIDE SEQUENCE [LARGE SCALE GENOMIC DNA]</scope>
    <source>
        <strain evidence="8">ATCC 9039 / DSM 1715 / NCIMB 8712</strain>
    </source>
</reference>
<dbReference type="InterPro" id="IPR045214">
    <property type="entry name" value="Surf1/Surf4"/>
</dbReference>
<evidence type="ECO:0000256" key="1">
    <source>
        <dbReference type="ARBA" id="ARBA00004370"/>
    </source>
</evidence>
<evidence type="ECO:0000256" key="2">
    <source>
        <dbReference type="ARBA" id="ARBA00007165"/>
    </source>
</evidence>
<comment type="subcellular location">
    <subcellularLocation>
        <location evidence="6">Cell membrane</location>
        <topology evidence="6">Multi-pass membrane protein</topology>
    </subcellularLocation>
    <subcellularLocation>
        <location evidence="1">Membrane</location>
    </subcellularLocation>
</comment>
<dbReference type="RefSeq" id="WP_012383730.1">
    <property type="nucleotide sequence ID" value="NC_010581.1"/>
</dbReference>
<dbReference type="OrthoDB" id="6079986at2"/>
<dbReference type="eggNOG" id="COG3346">
    <property type="taxonomic scope" value="Bacteria"/>
</dbReference>
<evidence type="ECO:0000256" key="4">
    <source>
        <dbReference type="ARBA" id="ARBA00022989"/>
    </source>
</evidence>
<keyword evidence="6" id="KW-1003">Cell membrane</keyword>
<dbReference type="HOGENOM" id="CLU_047737_4_1_5"/>
<dbReference type="AlphaFoldDB" id="B2IGJ1"/>
<evidence type="ECO:0000256" key="5">
    <source>
        <dbReference type="ARBA" id="ARBA00023136"/>
    </source>
</evidence>
<dbReference type="PANTHER" id="PTHR23427:SF2">
    <property type="entry name" value="SURFEIT LOCUS PROTEIN 1"/>
    <property type="match status" value="1"/>
</dbReference>
<feature type="transmembrane region" description="Helical" evidence="6">
    <location>
        <begin position="217"/>
        <end position="239"/>
    </location>
</feature>
<dbReference type="PANTHER" id="PTHR23427">
    <property type="entry name" value="SURFEIT LOCUS PROTEIN"/>
    <property type="match status" value="1"/>
</dbReference>
<keyword evidence="8" id="KW-1185">Reference proteome</keyword>
<evidence type="ECO:0000313" key="8">
    <source>
        <dbReference type="Proteomes" id="UP000001695"/>
    </source>
</evidence>
<gene>
    <name evidence="7" type="ordered locus">Bind_0723</name>
</gene>
<dbReference type="PROSITE" id="PS50895">
    <property type="entry name" value="SURF1"/>
    <property type="match status" value="1"/>
</dbReference>
<evidence type="ECO:0000313" key="7">
    <source>
        <dbReference type="EMBL" id="ACB94373.1"/>
    </source>
</evidence>